<organism evidence="1 2">
    <name type="scientific">Lachnoclostridium phytofermentans</name>
    <dbReference type="NCBI Taxonomy" id="66219"/>
    <lineage>
        <taxon>Bacteria</taxon>
        <taxon>Bacillati</taxon>
        <taxon>Bacillota</taxon>
        <taxon>Clostridia</taxon>
        <taxon>Lachnospirales</taxon>
        <taxon>Lachnospiraceae</taxon>
    </lineage>
</organism>
<dbReference type="EMBL" id="DPVV01000404">
    <property type="protein sequence ID" value="HCL03124.1"/>
    <property type="molecule type" value="Genomic_DNA"/>
</dbReference>
<comment type="caution">
    <text evidence="1">The sequence shown here is derived from an EMBL/GenBank/DDBJ whole genome shotgun (WGS) entry which is preliminary data.</text>
</comment>
<gene>
    <name evidence="1" type="ORF">DHW61_12075</name>
</gene>
<reference evidence="1 2" key="1">
    <citation type="journal article" date="2018" name="Nat. Biotechnol.">
        <title>A standardized bacterial taxonomy based on genome phylogeny substantially revises the tree of life.</title>
        <authorList>
            <person name="Parks D.H."/>
            <person name="Chuvochina M."/>
            <person name="Waite D.W."/>
            <person name="Rinke C."/>
            <person name="Skarshewski A."/>
            <person name="Chaumeil P.A."/>
            <person name="Hugenholtz P."/>
        </authorList>
    </citation>
    <scope>NUCLEOTIDE SEQUENCE [LARGE SCALE GENOMIC DNA]</scope>
    <source>
        <strain evidence="1">UBA11728</strain>
    </source>
</reference>
<evidence type="ECO:0000313" key="2">
    <source>
        <dbReference type="Proteomes" id="UP000262969"/>
    </source>
</evidence>
<proteinExistence type="predicted"/>
<dbReference type="AlphaFoldDB" id="A0A3D2X886"/>
<name>A0A3D2X886_9FIRM</name>
<sequence>MQMKTMLKIMQMRKNEIPDDLLPLFEDIVQTYKGDECEEKFLKAMEEHLTKEQRFRLYEQNGSCSGTGYDKERKAFALKHADKPLAERLDLFTNTFGRTAVLNDDNTITATFACNHGYYKHAPKGMFRFPASIETYFERCAGGRLYEYQKALGIKLKIKSVDVSPLSENIVNPVVFTFEIVD</sequence>
<accession>A0A3D2X886</accession>
<dbReference type="Proteomes" id="UP000262969">
    <property type="component" value="Unassembled WGS sequence"/>
</dbReference>
<evidence type="ECO:0000313" key="1">
    <source>
        <dbReference type="EMBL" id="HCL03124.1"/>
    </source>
</evidence>
<protein>
    <submittedName>
        <fullName evidence="1">Uncharacterized protein</fullName>
    </submittedName>
</protein>